<dbReference type="Proteomes" id="UP000248066">
    <property type="component" value="Unassembled WGS sequence"/>
</dbReference>
<evidence type="ECO:0000313" key="2">
    <source>
        <dbReference type="Proteomes" id="UP000248066"/>
    </source>
</evidence>
<comment type="caution">
    <text evidence="1">The sequence shown here is derived from an EMBL/GenBank/DDBJ whole genome shotgun (WGS) entry which is preliminary data.</text>
</comment>
<gene>
    <name evidence="1" type="ORF">CR205_11805</name>
</gene>
<evidence type="ECO:0000313" key="1">
    <source>
        <dbReference type="EMBL" id="PYZ96402.1"/>
    </source>
</evidence>
<dbReference type="AlphaFoldDB" id="A0A2W0HHI6"/>
<keyword evidence="2" id="KW-1185">Reference proteome</keyword>
<dbReference type="RefSeq" id="WP_110520055.1">
    <property type="nucleotide sequence ID" value="NZ_PDOF01000002.1"/>
</dbReference>
<dbReference type="EMBL" id="PDOF01000002">
    <property type="protein sequence ID" value="PYZ96402.1"/>
    <property type="molecule type" value="Genomic_DNA"/>
</dbReference>
<organism evidence="1 2">
    <name type="scientific">Alteribacter lacisalsi</name>
    <dbReference type="NCBI Taxonomy" id="2045244"/>
    <lineage>
        <taxon>Bacteria</taxon>
        <taxon>Bacillati</taxon>
        <taxon>Bacillota</taxon>
        <taxon>Bacilli</taxon>
        <taxon>Bacillales</taxon>
        <taxon>Bacillaceae</taxon>
        <taxon>Alteribacter</taxon>
    </lineage>
</organism>
<dbReference type="OrthoDB" id="3401648at2"/>
<protein>
    <recommendedName>
        <fullName evidence="3">Threonine dehydratase</fullName>
    </recommendedName>
</protein>
<proteinExistence type="predicted"/>
<evidence type="ECO:0008006" key="3">
    <source>
        <dbReference type="Google" id="ProtNLM"/>
    </source>
</evidence>
<accession>A0A2W0HHI6</accession>
<sequence length="112" mass="12828">MSSNCETHSNHKHEHSLSCGHTKIKHGDHIDYVHDGHLHHKHESHWDECKIEVTEQNPDTCTPVESACQHNDDCGHEKVPHGDHYDYLVNGRLHHVHGDHIDDHGPVDVIDK</sequence>
<reference evidence="1 2" key="1">
    <citation type="submission" date="2017-10" db="EMBL/GenBank/DDBJ databases">
        <title>Bacillus sp. nov., a halophilic bacterium isolated from a Yangshapao Lake.</title>
        <authorList>
            <person name="Wang H."/>
        </authorList>
    </citation>
    <scope>NUCLEOTIDE SEQUENCE [LARGE SCALE GENOMIC DNA]</scope>
    <source>
        <strain evidence="1 2">YSP-3</strain>
    </source>
</reference>
<name>A0A2W0HHI6_9BACI</name>